<organism evidence="1 2">
    <name type="scientific">Champsocephalus gunnari</name>
    <name type="common">Mackerel icefish</name>
    <dbReference type="NCBI Taxonomy" id="52237"/>
    <lineage>
        <taxon>Eukaryota</taxon>
        <taxon>Metazoa</taxon>
        <taxon>Chordata</taxon>
        <taxon>Craniata</taxon>
        <taxon>Vertebrata</taxon>
        <taxon>Euteleostomi</taxon>
        <taxon>Actinopterygii</taxon>
        <taxon>Neopterygii</taxon>
        <taxon>Teleostei</taxon>
        <taxon>Neoteleostei</taxon>
        <taxon>Acanthomorphata</taxon>
        <taxon>Eupercaria</taxon>
        <taxon>Perciformes</taxon>
        <taxon>Notothenioidei</taxon>
        <taxon>Channichthyidae</taxon>
        <taxon>Champsocephalus</taxon>
    </lineage>
</organism>
<reference evidence="1 2" key="1">
    <citation type="journal article" date="2023" name="Mol. Biol. Evol.">
        <title>Genomics of Secondarily Temperate Adaptation in the Only Non-Antarctic Icefish.</title>
        <authorList>
            <person name="Rivera-Colon A.G."/>
            <person name="Rayamajhi N."/>
            <person name="Minhas B.F."/>
            <person name="Madrigal G."/>
            <person name="Bilyk K.T."/>
            <person name="Yoon V."/>
            <person name="Hune M."/>
            <person name="Gregory S."/>
            <person name="Cheng C.H.C."/>
            <person name="Catchen J.M."/>
        </authorList>
    </citation>
    <scope>NUCLEOTIDE SEQUENCE [LARGE SCALE GENOMIC DNA]</scope>
    <source>
        <tissue evidence="1">White muscle</tissue>
    </source>
</reference>
<name>A0AAN8DSV5_CHAGU</name>
<evidence type="ECO:0000313" key="1">
    <source>
        <dbReference type="EMBL" id="KAK5928602.1"/>
    </source>
</evidence>
<keyword evidence="2" id="KW-1185">Reference proteome</keyword>
<dbReference type="Proteomes" id="UP001331515">
    <property type="component" value="Unassembled WGS sequence"/>
</dbReference>
<proteinExistence type="predicted"/>
<gene>
    <name evidence="1" type="ORF">CgunFtcFv8_013654</name>
</gene>
<dbReference type="EMBL" id="JAURVH010001518">
    <property type="protein sequence ID" value="KAK5928602.1"/>
    <property type="molecule type" value="Genomic_DNA"/>
</dbReference>
<sequence length="68" mass="7795">MWLMSIRYANRHVQTCSEDPRVHRGPSPCLSKTSLIGSPEDRPPPCVDLTTISMHLPDIHNTVRSRYH</sequence>
<comment type="caution">
    <text evidence="1">The sequence shown here is derived from an EMBL/GenBank/DDBJ whole genome shotgun (WGS) entry which is preliminary data.</text>
</comment>
<evidence type="ECO:0000313" key="2">
    <source>
        <dbReference type="Proteomes" id="UP001331515"/>
    </source>
</evidence>
<protein>
    <submittedName>
        <fullName evidence="1">Uncharacterized protein</fullName>
    </submittedName>
</protein>
<dbReference type="AlphaFoldDB" id="A0AAN8DSV5"/>
<accession>A0AAN8DSV5</accession>